<evidence type="ECO:0000313" key="2">
    <source>
        <dbReference type="EMBL" id="QIZ20623.1"/>
    </source>
</evidence>
<evidence type="ECO:0000313" key="3">
    <source>
        <dbReference type="Proteomes" id="UP000501094"/>
    </source>
</evidence>
<dbReference type="InterPro" id="IPR036754">
    <property type="entry name" value="YbaK/aa-tRNA-synt-asso_dom_sf"/>
</dbReference>
<protein>
    <submittedName>
        <fullName evidence="2">YbaK/EbsC family protein</fullName>
    </submittedName>
</protein>
<dbReference type="RefSeq" id="WP_168606509.1">
    <property type="nucleotide sequence ID" value="NZ_CP038852.1"/>
</dbReference>
<dbReference type="PANTHER" id="PTHR30411">
    <property type="entry name" value="CYTOPLASMIC PROTEIN"/>
    <property type="match status" value="1"/>
</dbReference>
<dbReference type="GO" id="GO:0002161">
    <property type="term" value="F:aminoacyl-tRNA deacylase activity"/>
    <property type="evidence" value="ECO:0007669"/>
    <property type="project" value="InterPro"/>
</dbReference>
<gene>
    <name evidence="2" type="ORF">E5R92_02330</name>
</gene>
<proteinExistence type="predicted"/>
<sequence length="159" mass="17688">MSLLDKEPVKRAERFLKDFDKSLEVIILENSARTAQDAAKALDCNVGAIVKSLLFRTGDDFILCLVAGDKRCSLNKLKKLKDKKDILMASPEEVKTQTGYTIGGVSPIGHLNKIEILIDKSLERFNQLFAAAGHPNCVFKINFINIQKITNGKVKNIIE</sequence>
<dbReference type="Gene3D" id="3.90.960.10">
    <property type="entry name" value="YbaK/aminoacyl-tRNA synthetase-associated domain"/>
    <property type="match status" value="1"/>
</dbReference>
<dbReference type="Pfam" id="PF04073">
    <property type="entry name" value="tRNA_edit"/>
    <property type="match status" value="1"/>
</dbReference>
<evidence type="ECO:0000259" key="1">
    <source>
        <dbReference type="Pfam" id="PF04073"/>
    </source>
</evidence>
<dbReference type="PANTHER" id="PTHR30411:SF1">
    <property type="entry name" value="CYTOPLASMIC PROTEIN"/>
    <property type="match status" value="1"/>
</dbReference>
<dbReference type="SUPFAM" id="SSF55826">
    <property type="entry name" value="YbaK/ProRS associated domain"/>
    <property type="match status" value="1"/>
</dbReference>
<dbReference type="EMBL" id="CP038852">
    <property type="protein sequence ID" value="QIZ20623.1"/>
    <property type="molecule type" value="Genomic_DNA"/>
</dbReference>
<dbReference type="KEGG" id="peg:E5R92_02330"/>
<keyword evidence="3" id="KW-1185">Reference proteome</keyword>
<reference evidence="2 3" key="1">
    <citation type="journal article" date="2020" name="Nat. Microbiol.">
        <title>Lysogenic host-virus interactions in SAR11 marine bacteria.</title>
        <authorList>
            <person name="Morris R.M."/>
            <person name="Cain K.R."/>
            <person name="Hvorecny K.L."/>
            <person name="Kollman J.M."/>
        </authorList>
    </citation>
    <scope>NUCLEOTIDE SEQUENCE [LARGE SCALE GENOMIC DNA]</scope>
    <source>
        <strain evidence="2 3">NP1</strain>
    </source>
</reference>
<dbReference type="Proteomes" id="UP000501094">
    <property type="component" value="Chromosome"/>
</dbReference>
<dbReference type="InterPro" id="IPR007214">
    <property type="entry name" value="YbaK/aa-tRNA-synth-assoc-dom"/>
</dbReference>
<dbReference type="CDD" id="cd04333">
    <property type="entry name" value="ProX_deacylase"/>
    <property type="match status" value="1"/>
</dbReference>
<name>A0A6H1Q2M4_9PROT</name>
<organism evidence="2 3">
    <name type="scientific">Candidatus Pelagibacter giovannonii</name>
    <dbReference type="NCBI Taxonomy" id="2563896"/>
    <lineage>
        <taxon>Bacteria</taxon>
        <taxon>Pseudomonadati</taxon>
        <taxon>Pseudomonadota</taxon>
        <taxon>Alphaproteobacteria</taxon>
        <taxon>Candidatus Pelagibacterales</taxon>
        <taxon>Candidatus Pelagibacteraceae</taxon>
        <taxon>Candidatus Pelagibacter</taxon>
    </lineage>
</organism>
<accession>A0A6H1Q2M4</accession>
<feature type="domain" description="YbaK/aminoacyl-tRNA synthetase-associated" evidence="1">
    <location>
        <begin position="30"/>
        <end position="142"/>
    </location>
</feature>
<dbReference type="AlphaFoldDB" id="A0A6H1Q2M4"/>